<dbReference type="CDD" id="cd23763">
    <property type="entry name" value="ASKHA_ATPase_ROK"/>
    <property type="match status" value="1"/>
</dbReference>
<dbReference type="Pfam" id="PF00480">
    <property type="entry name" value="ROK"/>
    <property type="match status" value="1"/>
</dbReference>
<keyword evidence="3" id="KW-1185">Reference proteome</keyword>
<dbReference type="AlphaFoldDB" id="A0A5C8UXT9"/>
<dbReference type="RefSeq" id="WP_147782036.1">
    <property type="nucleotide sequence ID" value="NZ_VRMG01000003.1"/>
</dbReference>
<comment type="caution">
    <text evidence="2">The sequence shown here is derived from an EMBL/GenBank/DDBJ whole genome shotgun (WGS) entry which is preliminary data.</text>
</comment>
<proteinExistence type="inferred from homology"/>
<dbReference type="Gene3D" id="3.30.420.40">
    <property type="match status" value="2"/>
</dbReference>
<accession>A0A5C8UXT9</accession>
<dbReference type="PANTHER" id="PTHR18964">
    <property type="entry name" value="ROK (REPRESSOR, ORF, KINASE) FAMILY"/>
    <property type="match status" value="1"/>
</dbReference>
<dbReference type="InterPro" id="IPR043129">
    <property type="entry name" value="ATPase_NBD"/>
</dbReference>
<comment type="similarity">
    <text evidence="1">Belongs to the ROK (NagC/XylR) family.</text>
</comment>
<evidence type="ECO:0000313" key="2">
    <source>
        <dbReference type="EMBL" id="TXN32489.1"/>
    </source>
</evidence>
<dbReference type="EMBL" id="VRMG01000003">
    <property type="protein sequence ID" value="TXN32489.1"/>
    <property type="molecule type" value="Genomic_DNA"/>
</dbReference>
<evidence type="ECO:0000256" key="1">
    <source>
        <dbReference type="ARBA" id="ARBA00006479"/>
    </source>
</evidence>
<sequence>MISSAVLGIDVGGTSIKARLADAAGITCGEWREPTPIGDSSGERTAAVIRGMLEVARGERAVEAVGLVVPGIVDERSGVCIRAVNLGWLDVPVRDIVQSHIDVPLAFGQDVRAGALAECLTGAAAGVAGTVAFIPIGTGLASALIVEGFVMSSGGWAGEIGQVVISSGPHTGHRVEEIASAGGMAQRAGEASALAVAELVLRGDARATSIWNDGVAVLAEAMAWIFAVAAPDMFVLGGGLTEAGGLLLDPLEREFAARLPPTRPPVIARAVHGDAAAMIGATYLARRLLAAGDLP</sequence>
<evidence type="ECO:0000313" key="3">
    <source>
        <dbReference type="Proteomes" id="UP000321379"/>
    </source>
</evidence>
<dbReference type="PANTHER" id="PTHR18964:SF149">
    <property type="entry name" value="BIFUNCTIONAL UDP-N-ACETYLGLUCOSAMINE 2-EPIMERASE_N-ACETYLMANNOSAMINE KINASE"/>
    <property type="match status" value="1"/>
</dbReference>
<dbReference type="InterPro" id="IPR000600">
    <property type="entry name" value="ROK"/>
</dbReference>
<reference evidence="2 3" key="1">
    <citation type="submission" date="2019-08" db="EMBL/GenBank/DDBJ databases">
        <title>Bacterial whole genome sequence for Glaciihabitans sp. CHu50b-6-2.</title>
        <authorList>
            <person name="Jin L."/>
        </authorList>
    </citation>
    <scope>NUCLEOTIDE SEQUENCE [LARGE SCALE GENOMIC DNA]</scope>
    <source>
        <strain evidence="2 3">CHu50b-6-2</strain>
    </source>
</reference>
<dbReference type="SUPFAM" id="SSF53067">
    <property type="entry name" value="Actin-like ATPase domain"/>
    <property type="match status" value="1"/>
</dbReference>
<organism evidence="2 3">
    <name type="scientific">Lacisediminihabitans profunda</name>
    <dbReference type="NCBI Taxonomy" id="2594790"/>
    <lineage>
        <taxon>Bacteria</taxon>
        <taxon>Bacillati</taxon>
        <taxon>Actinomycetota</taxon>
        <taxon>Actinomycetes</taxon>
        <taxon>Micrococcales</taxon>
        <taxon>Microbacteriaceae</taxon>
        <taxon>Lacisediminihabitans</taxon>
    </lineage>
</organism>
<dbReference type="Proteomes" id="UP000321379">
    <property type="component" value="Unassembled WGS sequence"/>
</dbReference>
<protein>
    <submittedName>
        <fullName evidence="2">ROK family protein</fullName>
    </submittedName>
</protein>
<gene>
    <name evidence="2" type="ORF">FVP33_02475</name>
</gene>
<name>A0A5C8UXT9_9MICO</name>